<feature type="domain" description="NADPH-dependent FMN reductase-like" evidence="2">
    <location>
        <begin position="1"/>
        <end position="137"/>
    </location>
</feature>
<sequence length="176" mass="19492">MNILIISGTPRKKGRTRKVAYTLSSRLPAEVIDLSDLTLPLFNGEGEQDRVSEVQWLRELSNEADAFIWLSPEYHNGMSGALKNALDFLNIDHFRHKPTLLMSVSGGGKGGINSINQMRLVGRGLHAMVVPDQLIFDPDSFKEDGAFTADIESRVTQVLREFTHYAGLLPTLGVRG</sequence>
<evidence type="ECO:0000313" key="4">
    <source>
        <dbReference type="Proteomes" id="UP001596494"/>
    </source>
</evidence>
<dbReference type="GO" id="GO:0016491">
    <property type="term" value="F:oxidoreductase activity"/>
    <property type="evidence" value="ECO:0007669"/>
    <property type="project" value="UniProtKB-KW"/>
</dbReference>
<comment type="caution">
    <text evidence="3">The sequence shown here is derived from an EMBL/GenBank/DDBJ whole genome shotgun (WGS) entry which is preliminary data.</text>
</comment>
<protein>
    <submittedName>
        <fullName evidence="3">NADPH-dependent FMN reductase</fullName>
        <ecNumber evidence="3">1.-.-.-</ecNumber>
    </submittedName>
</protein>
<dbReference type="SUPFAM" id="SSF52218">
    <property type="entry name" value="Flavoproteins"/>
    <property type="match status" value="1"/>
</dbReference>
<gene>
    <name evidence="3" type="ORF">ACFQMN_12355</name>
</gene>
<dbReference type="InterPro" id="IPR029039">
    <property type="entry name" value="Flavoprotein-like_sf"/>
</dbReference>
<dbReference type="Pfam" id="PF03358">
    <property type="entry name" value="FMN_red"/>
    <property type="match status" value="1"/>
</dbReference>
<dbReference type="PANTHER" id="PTHR30543">
    <property type="entry name" value="CHROMATE REDUCTASE"/>
    <property type="match status" value="1"/>
</dbReference>
<accession>A0ABW2K4G0</accession>
<comment type="similarity">
    <text evidence="1">Belongs to the azoreductase type 2 family.</text>
</comment>
<proteinExistence type="inferred from homology"/>
<dbReference type="Proteomes" id="UP001596494">
    <property type="component" value="Unassembled WGS sequence"/>
</dbReference>
<dbReference type="InterPro" id="IPR005025">
    <property type="entry name" value="FMN_Rdtase-like_dom"/>
</dbReference>
<keyword evidence="3" id="KW-0560">Oxidoreductase</keyword>
<reference evidence="4" key="1">
    <citation type="journal article" date="2019" name="Int. J. Syst. Evol. Microbiol.">
        <title>The Global Catalogue of Microorganisms (GCM) 10K type strain sequencing project: providing services to taxonomists for standard genome sequencing and annotation.</title>
        <authorList>
            <consortium name="The Broad Institute Genomics Platform"/>
            <consortium name="The Broad Institute Genome Sequencing Center for Infectious Disease"/>
            <person name="Wu L."/>
            <person name="Ma J."/>
        </authorList>
    </citation>
    <scope>NUCLEOTIDE SEQUENCE [LARGE SCALE GENOMIC DNA]</scope>
    <source>
        <strain evidence="4">CCUG 73951</strain>
    </source>
</reference>
<dbReference type="RefSeq" id="WP_289216616.1">
    <property type="nucleotide sequence ID" value="NZ_JAPVRC010000007.1"/>
</dbReference>
<evidence type="ECO:0000313" key="3">
    <source>
        <dbReference type="EMBL" id="MFC7321669.1"/>
    </source>
</evidence>
<keyword evidence="4" id="KW-1185">Reference proteome</keyword>
<name>A0ABW2K4G0_9BACI</name>
<dbReference type="PANTHER" id="PTHR30543:SF21">
    <property type="entry name" value="NAD(P)H-DEPENDENT FMN REDUCTASE LOT6"/>
    <property type="match status" value="1"/>
</dbReference>
<dbReference type="InterPro" id="IPR050712">
    <property type="entry name" value="NAD(P)H-dep_reductase"/>
</dbReference>
<dbReference type="EC" id="1.-.-.-" evidence="3"/>
<dbReference type="Gene3D" id="3.40.50.360">
    <property type="match status" value="1"/>
</dbReference>
<evidence type="ECO:0000259" key="2">
    <source>
        <dbReference type="Pfam" id="PF03358"/>
    </source>
</evidence>
<organism evidence="3 4">
    <name type="scientific">Halobacillus campisalis</name>
    <dbReference type="NCBI Taxonomy" id="435909"/>
    <lineage>
        <taxon>Bacteria</taxon>
        <taxon>Bacillati</taxon>
        <taxon>Bacillota</taxon>
        <taxon>Bacilli</taxon>
        <taxon>Bacillales</taxon>
        <taxon>Bacillaceae</taxon>
        <taxon>Halobacillus</taxon>
    </lineage>
</organism>
<evidence type="ECO:0000256" key="1">
    <source>
        <dbReference type="ARBA" id="ARBA00009428"/>
    </source>
</evidence>
<dbReference type="EMBL" id="JBHTBY010000011">
    <property type="protein sequence ID" value="MFC7321669.1"/>
    <property type="molecule type" value="Genomic_DNA"/>
</dbReference>